<organism evidence="1 2">
    <name type="scientific">Guillardia theta</name>
    <name type="common">Cryptophyte</name>
    <name type="synonym">Cryptomonas phi</name>
    <dbReference type="NCBI Taxonomy" id="55529"/>
    <lineage>
        <taxon>Eukaryota</taxon>
        <taxon>Cryptophyceae</taxon>
        <taxon>Pyrenomonadales</taxon>
        <taxon>Geminigeraceae</taxon>
        <taxon>Guillardia</taxon>
    </lineage>
</organism>
<dbReference type="EMBL" id="AJ010592">
    <property type="protein sequence ID" value="CAC27081.1"/>
    <property type="molecule type" value="Genomic_DNA"/>
</dbReference>
<reference evidence="1 2" key="1">
    <citation type="journal article" date="2001" name="Nature">
        <title>The highly reduced genome of an enslaved algal nucleus.</title>
        <authorList>
            <person name="Douglas S."/>
            <person name="Zauner S."/>
            <person name="Fraunholz M."/>
            <person name="Beaton M."/>
            <person name="Penny S."/>
            <person name="Deng L."/>
            <person name="Wu X."/>
            <person name="Reith M."/>
            <person name="Cavalier-Smith T."/>
            <person name="Maier U."/>
        </authorList>
    </citation>
    <scope>NUCLEOTIDE SEQUENCE [LARGE SCALE GENOMIC DNA]</scope>
</reference>
<dbReference type="RefSeq" id="XP_001713297.1">
    <property type="nucleotide sequence ID" value="XM_001713245.1"/>
</dbReference>
<name>Q9AVZ0_GUITH</name>
<proteinExistence type="predicted"/>
<sequence length="307" mass="37661">MIYNIYRYLISKNNLIKKIKRKISKYLCVLNNYNRYDPRHILPKFHIIKQKKFFFLELDGYINNIFDYVLLSEYLIFNINLKNNLISKKIFLLLEKYYPEFNKIILLIVNLFVYDNSFKRKFYKFFISKFCTYRNIIITFLDIKVSKIEKKVFNSIKTNKNYFNFEIKLRKIFMILFCTFFRHFYMINLSDKLLMFLSRKFLSLNIHNILERIFSLFKTYNILQQKSFLLFSSYPTFLSYTYFSDVLGLSNCINQSIHNMLIDYIKMGLNCVFFNFKELKKLKKIKMIKEKNKIKVEKNFKLNKFLI</sequence>
<dbReference type="GeneID" id="857606"/>
<evidence type="ECO:0000313" key="2">
    <source>
        <dbReference type="Proteomes" id="UP000242167"/>
    </source>
</evidence>
<dbReference type="GO" id="GO:0000428">
    <property type="term" value="C:DNA-directed RNA polymerase complex"/>
    <property type="evidence" value="ECO:0007669"/>
    <property type="project" value="UniProtKB-KW"/>
</dbReference>
<accession>Q9AVZ0</accession>
<dbReference type="AlphaFoldDB" id="Q9AVZ0"/>
<protein>
    <submittedName>
        <fullName evidence="1">Uncharacterized protein</fullName>
    </submittedName>
</protein>
<evidence type="ECO:0000313" key="1">
    <source>
        <dbReference type="EMBL" id="CAC27081.1"/>
    </source>
</evidence>
<dbReference type="Proteomes" id="UP000242167">
    <property type="component" value="Nucleomorph 2"/>
</dbReference>